<feature type="domain" description="Glycosyltransferase 2-like" evidence="1">
    <location>
        <begin position="76"/>
        <end position="189"/>
    </location>
</feature>
<dbReference type="OrthoDB" id="5465469at2"/>
<accession>A0A2N0VGE9</accession>
<organism evidence="2 3">
    <name type="scientific">Rhodohalobacter barkolensis</name>
    <dbReference type="NCBI Taxonomy" id="2053187"/>
    <lineage>
        <taxon>Bacteria</taxon>
        <taxon>Pseudomonadati</taxon>
        <taxon>Balneolota</taxon>
        <taxon>Balneolia</taxon>
        <taxon>Balneolales</taxon>
        <taxon>Balneolaceae</taxon>
        <taxon>Rhodohalobacter</taxon>
    </lineage>
</organism>
<dbReference type="SUPFAM" id="SSF53448">
    <property type="entry name" value="Nucleotide-diphospho-sugar transferases"/>
    <property type="match status" value="1"/>
</dbReference>
<comment type="caution">
    <text evidence="2">The sequence shown here is derived from an EMBL/GenBank/DDBJ whole genome shotgun (WGS) entry which is preliminary data.</text>
</comment>
<protein>
    <recommendedName>
        <fullName evidence="1">Glycosyltransferase 2-like domain-containing protein</fullName>
    </recommendedName>
</protein>
<evidence type="ECO:0000259" key="1">
    <source>
        <dbReference type="Pfam" id="PF00535"/>
    </source>
</evidence>
<proteinExistence type="predicted"/>
<dbReference type="InterPro" id="IPR001173">
    <property type="entry name" value="Glyco_trans_2-like"/>
</dbReference>
<evidence type="ECO:0000313" key="3">
    <source>
        <dbReference type="Proteomes" id="UP000233398"/>
    </source>
</evidence>
<keyword evidence="3" id="KW-1185">Reference proteome</keyword>
<dbReference type="CDD" id="cd00761">
    <property type="entry name" value="Glyco_tranf_GTA_type"/>
    <property type="match status" value="1"/>
</dbReference>
<name>A0A2N0VGE9_9BACT</name>
<dbReference type="RefSeq" id="WP_101073746.1">
    <property type="nucleotide sequence ID" value="NZ_PISP01000003.1"/>
</dbReference>
<dbReference type="InterPro" id="IPR029044">
    <property type="entry name" value="Nucleotide-diphossugar_trans"/>
</dbReference>
<dbReference type="Pfam" id="PF00535">
    <property type="entry name" value="Glycos_transf_2"/>
    <property type="match status" value="1"/>
</dbReference>
<dbReference type="AlphaFoldDB" id="A0A2N0VGE9"/>
<sequence length="299" mass="34991">MKKLIKKFYSHFRKHRESDLLNHVTKRTKDVVTQELLKQKFLCNSEKLLNNDSRKQKLVVSLTTFGGRIKSAYLPIESIGQQSFKPDEIVLWLDQTKFSNENLPLSLKRLMRRGLKVKYCQDLGPHTKLIHALKDYPDDLIVTIDDDHIYPMDMLENLIMTHKKHPRTICCNVARRITKNDNDDYSPYTKWDKLHSKEYCSNELLPLGVNGVLYFPGCFDSEVFNFKNIKILAPKADDIWFKAMHHKNNVSCIITGAYPVIRSQFTQLESERIDPLAQYNMSKNVKQLKDVFDYYGLTI</sequence>
<evidence type="ECO:0000313" key="2">
    <source>
        <dbReference type="EMBL" id="PKD43272.1"/>
    </source>
</evidence>
<dbReference type="Proteomes" id="UP000233398">
    <property type="component" value="Unassembled WGS sequence"/>
</dbReference>
<reference evidence="2 3" key="1">
    <citation type="submission" date="2017-11" db="EMBL/GenBank/DDBJ databases">
        <title>Rhodohalobacter 15182 sp. nov., isolated from a salt lake.</title>
        <authorList>
            <person name="Han S."/>
        </authorList>
    </citation>
    <scope>NUCLEOTIDE SEQUENCE [LARGE SCALE GENOMIC DNA]</scope>
    <source>
        <strain evidence="2 3">15182</strain>
    </source>
</reference>
<dbReference type="EMBL" id="PISP01000003">
    <property type="protein sequence ID" value="PKD43272.1"/>
    <property type="molecule type" value="Genomic_DNA"/>
</dbReference>
<dbReference type="Gene3D" id="3.90.550.10">
    <property type="entry name" value="Spore Coat Polysaccharide Biosynthesis Protein SpsA, Chain A"/>
    <property type="match status" value="1"/>
</dbReference>
<gene>
    <name evidence="2" type="ORF">CWD77_11700</name>
</gene>